<reference evidence="3 4" key="1">
    <citation type="submission" date="2016-03" db="EMBL/GenBank/DDBJ databases">
        <title>Cyphomyrmex costatus WGS genome.</title>
        <authorList>
            <person name="Nygaard S."/>
            <person name="Hu H."/>
            <person name="Boomsma J."/>
            <person name="Zhang G."/>
        </authorList>
    </citation>
    <scope>NUCLEOTIDE SEQUENCE [LARGE SCALE GENOMIC DNA]</scope>
    <source>
        <strain evidence="3">MS0001</strain>
        <tissue evidence="3">Whole body</tissue>
    </source>
</reference>
<feature type="region of interest" description="Disordered" evidence="2">
    <location>
        <begin position="85"/>
        <end position="105"/>
    </location>
</feature>
<name>A0A151IA87_9HYME</name>
<accession>A0A151IA87</accession>
<feature type="repeat" description="WD" evidence="1">
    <location>
        <begin position="113"/>
        <end position="126"/>
    </location>
</feature>
<dbReference type="AlphaFoldDB" id="A0A151IA87"/>
<dbReference type="PROSITE" id="PS50082">
    <property type="entry name" value="WD_REPEATS_2"/>
    <property type="match status" value="1"/>
</dbReference>
<dbReference type="Proteomes" id="UP000078542">
    <property type="component" value="Unassembled WGS sequence"/>
</dbReference>
<dbReference type="STRING" id="456900.A0A151IA87"/>
<protein>
    <submittedName>
        <fullName evidence="3">Uncharacterized protein</fullName>
    </submittedName>
</protein>
<dbReference type="PROSITE" id="PS50294">
    <property type="entry name" value="WD_REPEATS_REGION"/>
    <property type="match status" value="1"/>
</dbReference>
<evidence type="ECO:0000313" key="4">
    <source>
        <dbReference type="Proteomes" id="UP000078542"/>
    </source>
</evidence>
<evidence type="ECO:0000256" key="2">
    <source>
        <dbReference type="SAM" id="MobiDB-lite"/>
    </source>
</evidence>
<proteinExistence type="predicted"/>
<dbReference type="EMBL" id="KQ978247">
    <property type="protein sequence ID" value="KYM96023.1"/>
    <property type="molecule type" value="Genomic_DNA"/>
</dbReference>
<feature type="compositionally biased region" description="Polar residues" evidence="2">
    <location>
        <begin position="92"/>
        <end position="105"/>
    </location>
</feature>
<evidence type="ECO:0000256" key="1">
    <source>
        <dbReference type="PROSITE-ProRule" id="PRU00221"/>
    </source>
</evidence>
<dbReference type="InterPro" id="IPR001680">
    <property type="entry name" value="WD40_rpt"/>
</dbReference>
<gene>
    <name evidence="3" type="ORF">ALC62_13331</name>
</gene>
<organism evidence="3 4">
    <name type="scientific">Cyphomyrmex costatus</name>
    <dbReference type="NCBI Taxonomy" id="456900"/>
    <lineage>
        <taxon>Eukaryota</taxon>
        <taxon>Metazoa</taxon>
        <taxon>Ecdysozoa</taxon>
        <taxon>Arthropoda</taxon>
        <taxon>Hexapoda</taxon>
        <taxon>Insecta</taxon>
        <taxon>Pterygota</taxon>
        <taxon>Neoptera</taxon>
        <taxon>Endopterygota</taxon>
        <taxon>Hymenoptera</taxon>
        <taxon>Apocrita</taxon>
        <taxon>Aculeata</taxon>
        <taxon>Formicoidea</taxon>
        <taxon>Formicidae</taxon>
        <taxon>Myrmicinae</taxon>
        <taxon>Cyphomyrmex</taxon>
    </lineage>
</organism>
<keyword evidence="4" id="KW-1185">Reference proteome</keyword>
<sequence length="126" mass="14599">MDDWLEKFEKMKKQFTIGDDMFEMLYDFENKTSEDKRAIINMLHKFASFRKCKMEAEMKRCDNDSKELENIVEEENGSSLRLLETNMEESGSETPPSGQHDTISAVDTSNTCILTGSRDGLIQVWK</sequence>
<evidence type="ECO:0000313" key="3">
    <source>
        <dbReference type="EMBL" id="KYM96023.1"/>
    </source>
</evidence>
<keyword evidence="1" id="KW-0853">WD repeat</keyword>